<dbReference type="HOGENOM" id="CLU_076312_0_2_9"/>
<reference evidence="2" key="2">
    <citation type="submission" date="2013-11" db="EMBL/GenBank/DDBJ databases">
        <title>Draft genome sequence of Anaerostipes caccae (DSM 14662).</title>
        <authorList>
            <person name="Sudarsanam P."/>
            <person name="Ley R."/>
            <person name="Guruge J."/>
            <person name="Turnbaugh P.J."/>
            <person name="Mahowald M."/>
            <person name="Liep D."/>
            <person name="Gordon J."/>
        </authorList>
    </citation>
    <scope>NUCLEOTIDE SEQUENCE</scope>
    <source>
        <strain evidence="2">DSM 14662</strain>
    </source>
</reference>
<dbReference type="Proteomes" id="UP000004935">
    <property type="component" value="Unassembled WGS sequence"/>
</dbReference>
<feature type="domain" description="Putative restriction endonuclease" evidence="1">
    <location>
        <begin position="48"/>
        <end position="192"/>
    </location>
</feature>
<dbReference type="EMBL" id="ABAX03000024">
    <property type="protein sequence ID" value="EDR96211.1"/>
    <property type="molecule type" value="Genomic_DNA"/>
</dbReference>
<proteinExistence type="predicted"/>
<dbReference type="PANTHER" id="PTHR35400">
    <property type="entry name" value="SLR1083 PROTEIN"/>
    <property type="match status" value="1"/>
</dbReference>
<protein>
    <recommendedName>
        <fullName evidence="1">Putative restriction endonuclease domain-containing protein</fullName>
    </recommendedName>
</protein>
<reference evidence="2" key="1">
    <citation type="submission" date="2007-11" db="EMBL/GenBank/DDBJ databases">
        <authorList>
            <person name="Fulton L."/>
            <person name="Clifton S."/>
            <person name="Fulton B."/>
            <person name="Xu J."/>
            <person name="Minx P."/>
            <person name="Pepin K.H."/>
            <person name="Johnson M."/>
            <person name="Thiruvilangam P."/>
            <person name="Bhonagiri V."/>
            <person name="Nash W.E."/>
            <person name="Mardis E.R."/>
            <person name="Wilson R.K."/>
        </authorList>
    </citation>
    <scope>NUCLEOTIDE SEQUENCE [LARGE SCALE GENOMIC DNA]</scope>
    <source>
        <strain evidence="2">DSM 14662</strain>
    </source>
</reference>
<sequence length="213" mass="24887">MGTLVLNTFSYYNKKTAYLLIKLLIIPMKGCVYMSSAREKLYTTEDIYAMHNGTRAELINGHIYYMAPPTRNHQKIISKLNQYIANYIDSSNDSCEVYPAPFAVFLNNDDMNYVEPDISVICDKNKLDNRGCHGAPDWIIEIVSQSSRRMDYSIKLFKYRSAGVREYWIVDPEKSRIMVHDLMNEDITEYTFHDSVKSKIYENLIIDFRKIDL</sequence>
<dbReference type="eggNOG" id="COG4636">
    <property type="taxonomic scope" value="Bacteria"/>
</dbReference>
<dbReference type="SUPFAM" id="SSF52980">
    <property type="entry name" value="Restriction endonuclease-like"/>
    <property type="match status" value="1"/>
</dbReference>
<dbReference type="InterPro" id="IPR012296">
    <property type="entry name" value="Nuclease_put_TT1808"/>
</dbReference>
<dbReference type="InterPro" id="IPR011335">
    <property type="entry name" value="Restrct_endonuc-II-like"/>
</dbReference>
<accession>B0MH72</accession>
<keyword evidence="3" id="KW-1185">Reference proteome</keyword>
<dbReference type="InterPro" id="IPR008538">
    <property type="entry name" value="Uma2"/>
</dbReference>
<dbReference type="PANTHER" id="PTHR35400:SF3">
    <property type="entry name" value="SLL1072 PROTEIN"/>
    <property type="match status" value="1"/>
</dbReference>
<evidence type="ECO:0000313" key="3">
    <source>
        <dbReference type="Proteomes" id="UP000004935"/>
    </source>
</evidence>
<dbReference type="STRING" id="411490.ANACAC_02834"/>
<dbReference type="AlphaFoldDB" id="B0MH72"/>
<gene>
    <name evidence="2" type="ORF">ANACAC_02834</name>
</gene>
<dbReference type="Gene3D" id="3.90.1570.10">
    <property type="entry name" value="tt1808, chain A"/>
    <property type="match status" value="1"/>
</dbReference>
<name>B0MH72_ANACD</name>
<organism evidence="2 3">
    <name type="scientific">Anaerostipes caccae (strain DSM 14662 / CCUG 47493 / JCM 13470 / NCIMB 13811 / L1-92)</name>
    <dbReference type="NCBI Taxonomy" id="411490"/>
    <lineage>
        <taxon>Bacteria</taxon>
        <taxon>Bacillati</taxon>
        <taxon>Bacillota</taxon>
        <taxon>Clostridia</taxon>
        <taxon>Lachnospirales</taxon>
        <taxon>Lachnospiraceae</taxon>
        <taxon>Anaerostipes</taxon>
    </lineage>
</organism>
<dbReference type="CDD" id="cd06260">
    <property type="entry name" value="DUF820-like"/>
    <property type="match status" value="1"/>
</dbReference>
<evidence type="ECO:0000259" key="1">
    <source>
        <dbReference type="Pfam" id="PF05685"/>
    </source>
</evidence>
<dbReference type="Pfam" id="PF05685">
    <property type="entry name" value="Uma2"/>
    <property type="match status" value="1"/>
</dbReference>
<comment type="caution">
    <text evidence="2">The sequence shown here is derived from an EMBL/GenBank/DDBJ whole genome shotgun (WGS) entry which is preliminary data.</text>
</comment>
<evidence type="ECO:0000313" key="2">
    <source>
        <dbReference type="EMBL" id="EDR96211.1"/>
    </source>
</evidence>